<comment type="catalytic activity">
    <reaction evidence="8">
        <text>Fe(2+)(in) = Fe(2+)(out)</text>
        <dbReference type="Rhea" id="RHEA:28486"/>
        <dbReference type="ChEBI" id="CHEBI:29033"/>
    </reaction>
    <physiologicalReaction direction="left-to-right" evidence="8">
        <dbReference type="Rhea" id="RHEA:28487"/>
    </physiologicalReaction>
</comment>
<evidence type="ECO:0000256" key="6">
    <source>
        <dbReference type="ARBA" id="ARBA00022989"/>
    </source>
</evidence>
<feature type="transmembrane region" description="Helical" evidence="9">
    <location>
        <begin position="48"/>
        <end position="69"/>
    </location>
</feature>
<name>A0AAD5J235_ACENE</name>
<evidence type="ECO:0000256" key="9">
    <source>
        <dbReference type="RuleBase" id="RU369115"/>
    </source>
</evidence>
<comment type="function">
    <text evidence="9">Vacuolar Fe(2+) uptake transporter.</text>
</comment>
<evidence type="ECO:0000256" key="3">
    <source>
        <dbReference type="ARBA" id="ARBA00022496"/>
    </source>
</evidence>
<evidence type="ECO:0000256" key="7">
    <source>
        <dbReference type="ARBA" id="ARBA00023136"/>
    </source>
</evidence>
<dbReference type="GO" id="GO:0005384">
    <property type="term" value="F:manganese ion transmembrane transporter activity"/>
    <property type="evidence" value="ECO:0007669"/>
    <property type="project" value="InterPro"/>
</dbReference>
<dbReference type="Proteomes" id="UP001064489">
    <property type="component" value="Chromosome 4"/>
</dbReference>
<dbReference type="GO" id="GO:0005381">
    <property type="term" value="F:iron ion transmembrane transporter activity"/>
    <property type="evidence" value="ECO:0007669"/>
    <property type="project" value="UniProtKB-UniRule"/>
</dbReference>
<dbReference type="EMBL" id="JAJSOW010000101">
    <property type="protein sequence ID" value="KAI9181917.1"/>
    <property type="molecule type" value="Genomic_DNA"/>
</dbReference>
<evidence type="ECO:0000256" key="4">
    <source>
        <dbReference type="ARBA" id="ARBA00022554"/>
    </source>
</evidence>
<keyword evidence="3" id="KW-0410">Iron transport</keyword>
<dbReference type="PANTHER" id="PTHR31851">
    <property type="entry name" value="FE(2+)/MN(2+) TRANSPORTER PCL1"/>
    <property type="match status" value="1"/>
</dbReference>
<dbReference type="GO" id="GO:0030026">
    <property type="term" value="P:intracellular manganese ion homeostasis"/>
    <property type="evidence" value="ECO:0007669"/>
    <property type="project" value="InterPro"/>
</dbReference>
<evidence type="ECO:0000313" key="11">
    <source>
        <dbReference type="Proteomes" id="UP001064489"/>
    </source>
</evidence>
<keyword evidence="3" id="KW-0408">Iron</keyword>
<reference evidence="10" key="1">
    <citation type="journal article" date="2022" name="Plant J.">
        <title>Strategies of tolerance reflected in two North American maple genomes.</title>
        <authorList>
            <person name="McEvoy S.L."/>
            <person name="Sezen U.U."/>
            <person name="Trouern-Trend A."/>
            <person name="McMahon S.M."/>
            <person name="Schaberg P.G."/>
            <person name="Yang J."/>
            <person name="Wegrzyn J.L."/>
            <person name="Swenson N.G."/>
        </authorList>
    </citation>
    <scope>NUCLEOTIDE SEQUENCE</scope>
    <source>
        <strain evidence="10">91603</strain>
    </source>
</reference>
<keyword evidence="11" id="KW-1185">Reference proteome</keyword>
<gene>
    <name evidence="10" type="ORF">LWI28_020023</name>
</gene>
<comment type="subcellular location">
    <subcellularLocation>
        <location evidence="1 9">Vacuole membrane</location>
        <topology evidence="1 9">Multi-pass membrane protein</topology>
    </subcellularLocation>
</comment>
<evidence type="ECO:0000256" key="8">
    <source>
        <dbReference type="ARBA" id="ARBA00044464"/>
    </source>
</evidence>
<keyword evidence="9" id="KW-0406">Ion transport</keyword>
<feature type="transmembrane region" description="Helical" evidence="9">
    <location>
        <begin position="182"/>
        <end position="205"/>
    </location>
</feature>
<comment type="similarity">
    <text evidence="2 9">Belongs to the CCC1 family.</text>
</comment>
<keyword evidence="7 9" id="KW-0472">Membrane</keyword>
<feature type="transmembrane region" description="Helical" evidence="9">
    <location>
        <begin position="239"/>
        <end position="264"/>
    </location>
</feature>
<keyword evidence="6 9" id="KW-1133">Transmembrane helix</keyword>
<evidence type="ECO:0000256" key="5">
    <source>
        <dbReference type="ARBA" id="ARBA00022692"/>
    </source>
</evidence>
<evidence type="ECO:0000256" key="2">
    <source>
        <dbReference type="ARBA" id="ARBA00007049"/>
    </source>
</evidence>
<comment type="caution">
    <text evidence="10">The sequence shown here is derived from an EMBL/GenBank/DDBJ whole genome shotgun (WGS) entry which is preliminary data.</text>
</comment>
<dbReference type="GO" id="GO:0005774">
    <property type="term" value="C:vacuolar membrane"/>
    <property type="evidence" value="ECO:0007669"/>
    <property type="project" value="UniProtKB-SubCell"/>
</dbReference>
<dbReference type="AlphaFoldDB" id="A0AAD5J235"/>
<evidence type="ECO:0000256" key="1">
    <source>
        <dbReference type="ARBA" id="ARBA00004128"/>
    </source>
</evidence>
<evidence type="ECO:0000313" key="10">
    <source>
        <dbReference type="EMBL" id="KAI9181917.1"/>
    </source>
</evidence>
<accession>A0AAD5J235</accession>
<comment type="caution">
    <text evidence="9">Lacks conserved residue(s) required for the propagation of feature annotation.</text>
</comment>
<keyword evidence="4 9" id="KW-0926">Vacuole</keyword>
<protein>
    <recommendedName>
        <fullName evidence="9">Vacuolar iron transporter</fullName>
    </recommendedName>
</protein>
<dbReference type="GO" id="GO:0140315">
    <property type="term" value="F:iron ion sequestering activity"/>
    <property type="evidence" value="ECO:0007669"/>
    <property type="project" value="UniProtKB-UniRule"/>
</dbReference>
<dbReference type="InterPro" id="IPR008217">
    <property type="entry name" value="Ccc1_fam"/>
</dbReference>
<keyword evidence="5 9" id="KW-0812">Transmembrane</keyword>
<proteinExistence type="inferred from homology"/>
<sequence length="272" mass="29052">MEEIGGDEEGATAAAAVTARLVQAEEEVNGRRNERPIEPWKGMYVKSIVYAGLDAIVTCFSLISSISAAHRSSAMDVLVLGVANLVADAISMGFGDFVSSSTEKEVAAEERAVTKWDVTNNIRPQQLELLHQYQSLGMDIDDATTVVNIFAKYTDILVDEKITAEKGMVPPDESEKPWKNGLVTFVAFLVFGSAPLLSFIILIPFTNSDTLKFVGACVLSVLALGFLGIAKAKIAGQNYVLSASITIFNGAIAAAAAYALGWILRNVAGLED</sequence>
<dbReference type="Pfam" id="PF01988">
    <property type="entry name" value="VIT1"/>
    <property type="match status" value="1"/>
</dbReference>
<keyword evidence="9" id="KW-0813">Transport</keyword>
<organism evidence="10 11">
    <name type="scientific">Acer negundo</name>
    <name type="common">Box elder</name>
    <dbReference type="NCBI Taxonomy" id="4023"/>
    <lineage>
        <taxon>Eukaryota</taxon>
        <taxon>Viridiplantae</taxon>
        <taxon>Streptophyta</taxon>
        <taxon>Embryophyta</taxon>
        <taxon>Tracheophyta</taxon>
        <taxon>Spermatophyta</taxon>
        <taxon>Magnoliopsida</taxon>
        <taxon>eudicotyledons</taxon>
        <taxon>Gunneridae</taxon>
        <taxon>Pentapetalae</taxon>
        <taxon>rosids</taxon>
        <taxon>malvids</taxon>
        <taxon>Sapindales</taxon>
        <taxon>Sapindaceae</taxon>
        <taxon>Hippocastanoideae</taxon>
        <taxon>Acereae</taxon>
        <taxon>Acer</taxon>
    </lineage>
</organism>
<reference evidence="10" key="2">
    <citation type="submission" date="2023-02" db="EMBL/GenBank/DDBJ databases">
        <authorList>
            <person name="Swenson N.G."/>
            <person name="Wegrzyn J.L."/>
            <person name="Mcevoy S.L."/>
        </authorList>
    </citation>
    <scope>NUCLEOTIDE SEQUENCE</scope>
    <source>
        <strain evidence="10">91603</strain>
        <tissue evidence="10">Leaf</tissue>
    </source>
</reference>
<feature type="transmembrane region" description="Helical" evidence="9">
    <location>
        <begin position="211"/>
        <end position="230"/>
    </location>
</feature>